<accession>A0ABW1D1V1</accession>
<reference evidence="2" key="1">
    <citation type="journal article" date="2019" name="Int. J. Syst. Evol. Microbiol.">
        <title>The Global Catalogue of Microorganisms (GCM) 10K type strain sequencing project: providing services to taxonomists for standard genome sequencing and annotation.</title>
        <authorList>
            <consortium name="The Broad Institute Genomics Platform"/>
            <consortium name="The Broad Institute Genome Sequencing Center for Infectious Disease"/>
            <person name="Wu L."/>
            <person name="Ma J."/>
        </authorList>
    </citation>
    <scope>NUCLEOTIDE SEQUENCE [LARGE SCALE GENOMIC DNA]</scope>
    <source>
        <strain evidence="2">CCUG 53903</strain>
    </source>
</reference>
<name>A0ABW1D1V1_9ACTN</name>
<protein>
    <submittedName>
        <fullName evidence="1">Uncharacterized protein</fullName>
    </submittedName>
</protein>
<evidence type="ECO:0000313" key="1">
    <source>
        <dbReference type="EMBL" id="MFC5831487.1"/>
    </source>
</evidence>
<evidence type="ECO:0000313" key="2">
    <source>
        <dbReference type="Proteomes" id="UP001596058"/>
    </source>
</evidence>
<gene>
    <name evidence="1" type="ORF">ACFPZ3_47230</name>
</gene>
<dbReference type="Proteomes" id="UP001596058">
    <property type="component" value="Unassembled WGS sequence"/>
</dbReference>
<dbReference type="RefSeq" id="WP_379520958.1">
    <property type="nucleotide sequence ID" value="NZ_JBHSPA010000064.1"/>
</dbReference>
<sequence>MEDDAGEPVRLEVLELRESMSRWPYVATARSTIAAVWFSSMTSQVTPIDW</sequence>
<proteinExistence type="predicted"/>
<dbReference type="EMBL" id="JBHSPA010000064">
    <property type="protein sequence ID" value="MFC5831487.1"/>
    <property type="molecule type" value="Genomic_DNA"/>
</dbReference>
<organism evidence="1 2">
    <name type="scientific">Nonomuraea insulae</name>
    <dbReference type="NCBI Taxonomy" id="1616787"/>
    <lineage>
        <taxon>Bacteria</taxon>
        <taxon>Bacillati</taxon>
        <taxon>Actinomycetota</taxon>
        <taxon>Actinomycetes</taxon>
        <taxon>Streptosporangiales</taxon>
        <taxon>Streptosporangiaceae</taxon>
        <taxon>Nonomuraea</taxon>
    </lineage>
</organism>
<keyword evidence="2" id="KW-1185">Reference proteome</keyword>
<comment type="caution">
    <text evidence="1">The sequence shown here is derived from an EMBL/GenBank/DDBJ whole genome shotgun (WGS) entry which is preliminary data.</text>
</comment>